<dbReference type="EMBL" id="OUNR01000012">
    <property type="protein sequence ID" value="SPP64769.1"/>
    <property type="molecule type" value="Genomic_DNA"/>
</dbReference>
<reference evidence="2" key="1">
    <citation type="submission" date="2018-04" db="EMBL/GenBank/DDBJ databases">
        <authorList>
            <person name="Lucker S."/>
            <person name="Sakoula D."/>
        </authorList>
    </citation>
    <scope>NUCLEOTIDE SEQUENCE [LARGE SCALE GENOMIC DNA]</scope>
</reference>
<gene>
    <name evidence="1" type="ORF">NITLEN_20409</name>
</gene>
<organism evidence="1 2">
    <name type="scientific">Nitrospira lenta</name>
    <dbReference type="NCBI Taxonomy" id="1436998"/>
    <lineage>
        <taxon>Bacteria</taxon>
        <taxon>Pseudomonadati</taxon>
        <taxon>Nitrospirota</taxon>
        <taxon>Nitrospiria</taxon>
        <taxon>Nitrospirales</taxon>
        <taxon>Nitrospiraceae</taxon>
        <taxon>Nitrospira</taxon>
    </lineage>
</organism>
<dbReference type="InParanoid" id="A0A330LCL0"/>
<evidence type="ECO:0000313" key="1">
    <source>
        <dbReference type="EMBL" id="SPP64769.1"/>
    </source>
</evidence>
<keyword evidence="2" id="KW-1185">Reference proteome</keyword>
<accession>A0A330LCL0</accession>
<dbReference type="Proteomes" id="UP000248168">
    <property type="component" value="Unassembled WGS sequence"/>
</dbReference>
<protein>
    <submittedName>
        <fullName evidence="1">Uncharacterized protein</fullName>
    </submittedName>
</protein>
<name>A0A330LCL0_9BACT</name>
<evidence type="ECO:0000313" key="2">
    <source>
        <dbReference type="Proteomes" id="UP000248168"/>
    </source>
</evidence>
<dbReference type="AlphaFoldDB" id="A0A330LCL0"/>
<sequence>MENRAGCARRFTRCDSVKRRIIDNLQGEFYILARFLGELAECGIGCIRYRLVLNSI</sequence>
<proteinExistence type="predicted"/>